<dbReference type="AlphaFoldDB" id="A0A849BNZ4"/>
<dbReference type="EMBL" id="JABEMD010000025">
    <property type="protein sequence ID" value="NNH12249.1"/>
    <property type="molecule type" value="Genomic_DNA"/>
</dbReference>
<dbReference type="InterPro" id="IPR014056">
    <property type="entry name" value="TypeIITA-like_toxin_pred"/>
</dbReference>
<dbReference type="Proteomes" id="UP000542973">
    <property type="component" value="Unassembled WGS sequence"/>
</dbReference>
<dbReference type="RefSeq" id="WP_053823864.1">
    <property type="nucleotide sequence ID" value="NZ_BAAAEB010000022.1"/>
</dbReference>
<comment type="caution">
    <text evidence="1">The sequence shown here is derived from an EMBL/GenBank/DDBJ whole genome shotgun (WGS) entry which is preliminary data.</text>
</comment>
<dbReference type="PANTHER" id="PTHR41791">
    <property type="entry name" value="SSL7039 PROTEIN"/>
    <property type="match status" value="1"/>
</dbReference>
<accession>A0A849BNZ4</accession>
<sequence>MIEIREYPPFRRWLSGLPDEATKAVIARRLMRLSVGNFGDAKSVGGGVSELRIDDGPGFRVYFAREGPRVVLLLGGGDKSTQHLDIRKAQALWAEIKRTQA</sequence>
<name>A0A849BNZ4_9BURK</name>
<protein>
    <submittedName>
        <fullName evidence="1">Type II toxin-antitoxin system RelE/ParE family toxin</fullName>
    </submittedName>
</protein>
<evidence type="ECO:0000313" key="2">
    <source>
        <dbReference type="Proteomes" id="UP000542973"/>
    </source>
</evidence>
<dbReference type="Pfam" id="PF05973">
    <property type="entry name" value="Gp49"/>
    <property type="match status" value="1"/>
</dbReference>
<reference evidence="1 2" key="1">
    <citation type="submission" date="2020-05" db="EMBL/GenBank/DDBJ databases">
        <title>MicrobeNet Type strains.</title>
        <authorList>
            <person name="Nicholson A.C."/>
        </authorList>
    </citation>
    <scope>NUCLEOTIDE SEQUENCE [LARGE SCALE GENOMIC DNA]</scope>
    <source>
        <strain evidence="1 2">ATCC 700815</strain>
    </source>
</reference>
<organism evidence="1 2">
    <name type="scientific">Cupriavidus gilardii</name>
    <dbReference type="NCBI Taxonomy" id="82541"/>
    <lineage>
        <taxon>Bacteria</taxon>
        <taxon>Pseudomonadati</taxon>
        <taxon>Pseudomonadota</taxon>
        <taxon>Betaproteobacteria</taxon>
        <taxon>Burkholderiales</taxon>
        <taxon>Burkholderiaceae</taxon>
        <taxon>Cupriavidus</taxon>
    </lineage>
</organism>
<dbReference type="PANTHER" id="PTHR41791:SF1">
    <property type="entry name" value="SSL7039 PROTEIN"/>
    <property type="match status" value="1"/>
</dbReference>
<proteinExistence type="predicted"/>
<dbReference type="PIRSF" id="PIRSF028744">
    <property type="entry name" value="Addict_mod_HI1419"/>
    <property type="match status" value="1"/>
</dbReference>
<dbReference type="InterPro" id="IPR009241">
    <property type="entry name" value="HigB-like"/>
</dbReference>
<gene>
    <name evidence="1" type="ORF">HLB16_15355</name>
</gene>
<dbReference type="NCBIfam" id="TIGR02683">
    <property type="entry name" value="upstrm_HI1419"/>
    <property type="match status" value="1"/>
</dbReference>
<evidence type="ECO:0000313" key="1">
    <source>
        <dbReference type="EMBL" id="NNH12249.1"/>
    </source>
</evidence>